<gene>
    <name evidence="1" type="ORF">F4820DRAFT_369014</name>
</gene>
<sequence length="392" mass="43219">MATIRVALIGLSSSAKTSWAAQGHLPYLLSPRGRSHYTIVALLNSSVAAAEAAREDFTLPSNVKAYGNPNDLAADSDVDLVVCCTRVDTHGLTIGPSLRAGKAVYVEWPLVEDYKEAVALAGDRRVDNSIIGLQGRVSPIVLKLKDILQSGRIGRVLSSNICAYGNLLPNDSLPEGLSYFADRKVGGNPITIAYGHTIDYVHDVLGEFASFQSRMQIQRPVVTITDGGQSRPKEMQTDVPDFLAIHGKLAGGTANVAEDATLSLTYRTGHQFKGTPGFIWTINGEKGEIMVTANGAYVHSDSYRDPIEIQVHDHDTDEVARVEWDWQDWQKDLPYRSRIVAELYERFAHWWEDGKPAGDLPEGEDWPRLHDAVARMKELDEVFKQYDAQKSG</sequence>
<evidence type="ECO:0000313" key="1">
    <source>
        <dbReference type="EMBL" id="KAI4863571.1"/>
    </source>
</evidence>
<evidence type="ECO:0000313" key="2">
    <source>
        <dbReference type="Proteomes" id="UP001497700"/>
    </source>
</evidence>
<proteinExistence type="predicted"/>
<comment type="caution">
    <text evidence="1">The sequence shown here is derived from an EMBL/GenBank/DDBJ whole genome shotgun (WGS) entry which is preliminary data.</text>
</comment>
<name>A0ACB9YVU0_9PEZI</name>
<protein>
    <submittedName>
        <fullName evidence="1">NAD(P)-binding protein</fullName>
    </submittedName>
</protein>
<reference evidence="1 2" key="1">
    <citation type="journal article" date="2022" name="New Phytol.">
        <title>Ecological generalism drives hyperdiversity of secondary metabolite gene clusters in xylarialean endophytes.</title>
        <authorList>
            <person name="Franco M.E.E."/>
            <person name="Wisecaver J.H."/>
            <person name="Arnold A.E."/>
            <person name="Ju Y.M."/>
            <person name="Slot J.C."/>
            <person name="Ahrendt S."/>
            <person name="Moore L.P."/>
            <person name="Eastman K.E."/>
            <person name="Scott K."/>
            <person name="Konkel Z."/>
            <person name="Mondo S.J."/>
            <person name="Kuo A."/>
            <person name="Hayes R.D."/>
            <person name="Haridas S."/>
            <person name="Andreopoulos B."/>
            <person name="Riley R."/>
            <person name="LaButti K."/>
            <person name="Pangilinan J."/>
            <person name="Lipzen A."/>
            <person name="Amirebrahimi M."/>
            <person name="Yan J."/>
            <person name="Adam C."/>
            <person name="Keymanesh K."/>
            <person name="Ng V."/>
            <person name="Louie K."/>
            <person name="Northen T."/>
            <person name="Drula E."/>
            <person name="Henrissat B."/>
            <person name="Hsieh H.M."/>
            <person name="Youens-Clark K."/>
            <person name="Lutzoni F."/>
            <person name="Miadlikowska J."/>
            <person name="Eastwood D.C."/>
            <person name="Hamelin R.C."/>
            <person name="Grigoriev I.V."/>
            <person name="U'Ren J.M."/>
        </authorList>
    </citation>
    <scope>NUCLEOTIDE SEQUENCE [LARGE SCALE GENOMIC DNA]</scope>
    <source>
        <strain evidence="1 2">CBS 119005</strain>
    </source>
</reference>
<dbReference type="Proteomes" id="UP001497700">
    <property type="component" value="Unassembled WGS sequence"/>
</dbReference>
<accession>A0ACB9YVU0</accession>
<keyword evidence="2" id="KW-1185">Reference proteome</keyword>
<dbReference type="EMBL" id="MU393501">
    <property type="protein sequence ID" value="KAI4863571.1"/>
    <property type="molecule type" value="Genomic_DNA"/>
</dbReference>
<organism evidence="1 2">
    <name type="scientific">Hypoxylon rubiginosum</name>
    <dbReference type="NCBI Taxonomy" id="110542"/>
    <lineage>
        <taxon>Eukaryota</taxon>
        <taxon>Fungi</taxon>
        <taxon>Dikarya</taxon>
        <taxon>Ascomycota</taxon>
        <taxon>Pezizomycotina</taxon>
        <taxon>Sordariomycetes</taxon>
        <taxon>Xylariomycetidae</taxon>
        <taxon>Xylariales</taxon>
        <taxon>Hypoxylaceae</taxon>
        <taxon>Hypoxylon</taxon>
    </lineage>
</organism>